<evidence type="ECO:0000256" key="1">
    <source>
        <dbReference type="ARBA" id="ARBA00006484"/>
    </source>
</evidence>
<dbReference type="PRINTS" id="PR00081">
    <property type="entry name" value="GDHRDH"/>
</dbReference>
<gene>
    <name evidence="4" type="ORF">NS263_03465</name>
    <name evidence="5" type="ORF">NS359_11340</name>
</gene>
<keyword evidence="7" id="KW-1185">Reference proteome</keyword>
<organism evidence="5 6">
    <name type="scientific">Curtobacterium oceanosedimentum</name>
    <dbReference type="NCBI Taxonomy" id="465820"/>
    <lineage>
        <taxon>Bacteria</taxon>
        <taxon>Bacillati</taxon>
        <taxon>Actinomycetota</taxon>
        <taxon>Actinomycetes</taxon>
        <taxon>Micrococcales</taxon>
        <taxon>Microbacteriaceae</taxon>
        <taxon>Curtobacterium</taxon>
    </lineage>
</organism>
<dbReference type="EMBL" id="LDRB01000012">
    <property type="protein sequence ID" value="KTR41899.1"/>
    <property type="molecule type" value="Genomic_DNA"/>
</dbReference>
<dbReference type="PRINTS" id="PR00080">
    <property type="entry name" value="SDRFAMILY"/>
</dbReference>
<dbReference type="Gene3D" id="3.40.50.720">
    <property type="entry name" value="NAD(P)-binding Rossmann-like Domain"/>
    <property type="match status" value="1"/>
</dbReference>
<dbReference type="Proteomes" id="UP000072763">
    <property type="component" value="Unassembled WGS sequence"/>
</dbReference>
<dbReference type="InterPro" id="IPR020904">
    <property type="entry name" value="Sc_DH/Rdtase_CS"/>
</dbReference>
<evidence type="ECO:0000313" key="4">
    <source>
        <dbReference type="EMBL" id="KTR41899.1"/>
    </source>
</evidence>
<evidence type="ECO:0000313" key="7">
    <source>
        <dbReference type="Proteomes" id="UP000078335"/>
    </source>
</evidence>
<dbReference type="STRING" id="465820.NS263_03465"/>
<proteinExistence type="inferred from homology"/>
<dbReference type="PROSITE" id="PS00061">
    <property type="entry name" value="ADH_SHORT"/>
    <property type="match status" value="1"/>
</dbReference>
<dbReference type="Pfam" id="PF00106">
    <property type="entry name" value="adh_short"/>
    <property type="match status" value="1"/>
</dbReference>
<evidence type="ECO:0000256" key="2">
    <source>
        <dbReference type="ARBA" id="ARBA00023002"/>
    </source>
</evidence>
<evidence type="ECO:0000313" key="6">
    <source>
        <dbReference type="Proteomes" id="UP000072763"/>
    </source>
</evidence>
<dbReference type="OrthoDB" id="4150292at2"/>
<dbReference type="InterPro" id="IPR002347">
    <property type="entry name" value="SDR_fam"/>
</dbReference>
<dbReference type="CDD" id="cd05233">
    <property type="entry name" value="SDR_c"/>
    <property type="match status" value="1"/>
</dbReference>
<dbReference type="PANTHER" id="PTHR43669">
    <property type="entry name" value="5-KETO-D-GLUCONATE 5-REDUCTASE"/>
    <property type="match status" value="1"/>
</dbReference>
<keyword evidence="2" id="KW-0560">Oxidoreductase</keyword>
<evidence type="ECO:0000313" key="5">
    <source>
        <dbReference type="EMBL" id="KTR51213.1"/>
    </source>
</evidence>
<evidence type="ECO:0000256" key="3">
    <source>
        <dbReference type="RuleBase" id="RU000363"/>
    </source>
</evidence>
<dbReference type="RefSeq" id="WP_058727890.1">
    <property type="nucleotide sequence ID" value="NZ_JBEPMD010000007.1"/>
</dbReference>
<protein>
    <submittedName>
        <fullName evidence="5">Short-chain dehydrogenase</fullName>
    </submittedName>
</protein>
<name>A0A147DP56_9MICO</name>
<dbReference type="EMBL" id="LDRC01000058">
    <property type="protein sequence ID" value="KTR51213.1"/>
    <property type="molecule type" value="Genomic_DNA"/>
</dbReference>
<dbReference type="PATRIC" id="fig|465820.3.peg.420"/>
<dbReference type="GO" id="GO:0016491">
    <property type="term" value="F:oxidoreductase activity"/>
    <property type="evidence" value="ECO:0007669"/>
    <property type="project" value="UniProtKB-KW"/>
</dbReference>
<dbReference type="AlphaFoldDB" id="A0A147DP56"/>
<comment type="caution">
    <text evidence="5">The sequence shown here is derived from an EMBL/GenBank/DDBJ whole genome shotgun (WGS) entry which is preliminary data.</text>
</comment>
<dbReference type="PANTHER" id="PTHR43669:SF3">
    <property type="entry name" value="ALCOHOL DEHYDROGENASE, PUTATIVE (AFU_ORTHOLOGUE AFUA_3G03445)-RELATED"/>
    <property type="match status" value="1"/>
</dbReference>
<reference evidence="6 7" key="1">
    <citation type="journal article" date="2016" name="Front. Microbiol.">
        <title>Genomic Resource of Rice Seed Associated Bacteria.</title>
        <authorList>
            <person name="Midha S."/>
            <person name="Bansal K."/>
            <person name="Sharma S."/>
            <person name="Kumar N."/>
            <person name="Patil P.P."/>
            <person name="Chaudhry V."/>
            <person name="Patil P.B."/>
        </authorList>
    </citation>
    <scope>NUCLEOTIDE SEQUENCE [LARGE SCALE GENOMIC DNA]</scope>
    <source>
        <strain evidence="4 7">NS263</strain>
        <strain evidence="5 6">NS359</strain>
    </source>
</reference>
<dbReference type="InterPro" id="IPR036291">
    <property type="entry name" value="NAD(P)-bd_dom_sf"/>
</dbReference>
<dbReference type="Proteomes" id="UP000078335">
    <property type="component" value="Unassembled WGS sequence"/>
</dbReference>
<accession>A0A147DP56</accession>
<comment type="similarity">
    <text evidence="1 3">Belongs to the short-chain dehydrogenases/reductases (SDR) family.</text>
</comment>
<sequence>MPVPTTPIGRVLVTGGASGLGAAVVAAVAEAGGTPIVLDLRVDGVPEGTDAVAVDVTDTEATERAVREAAERHGGLDAVVTAAGIDKPAPIGGISSGDWERIVGVNLLGTAAVVRAALPALEATHGRVVTISSSLALKGVGDGTAYSASKFGVRGFSQALAAETAGRIGVTNIIPAGMRTAFFEGRTEQYKPGPDAQLIEPEYVANSILFALSQPAGCEIRELSIMPATEPSWP</sequence>
<dbReference type="SUPFAM" id="SSF51735">
    <property type="entry name" value="NAD(P)-binding Rossmann-fold domains"/>
    <property type="match status" value="1"/>
</dbReference>